<feature type="region of interest" description="Disordered" evidence="5">
    <location>
        <begin position="28"/>
        <end position="68"/>
    </location>
</feature>
<comment type="similarity">
    <text evidence="4">Belongs to the DONSON family.</text>
</comment>
<evidence type="ECO:0000256" key="2">
    <source>
        <dbReference type="ARBA" id="ARBA00022473"/>
    </source>
</evidence>
<dbReference type="PANTHER" id="PTHR12972:SF0">
    <property type="entry name" value="PROTEIN DOWNSTREAM NEIGHBOR OF SON"/>
    <property type="match status" value="1"/>
</dbReference>
<sequence length="577" mass="64177">MSICLPHFVNVRQNRRNSRSSTCFSVFQKREHPAMSPKKKSPLKTCNSDPSLISSGKRTASSTWSRPKVAISKLRSRRTLDLSGAKRSLSQDDDSGLDFDRGSESGSSSKKSASGHVNPFTRQNSAPEVDADVLDLYTGSLPLALEIVEASPLVENLKLHEKKSKVFFNPDVFAKTEKVAEKTQKAAVKKAYVPYRDFFDWSLKTRVRFSVENEVSFLKETNYSDQPFSSLSTFTKQAPPPVQFARHMKYWLYPCLNGTRTFPRLSSTNSSSFASVDWKRLMPSLQSNWDAAVLELMNAVEGALCPYFYIATHQWTALILAKELNQADLLKAYVTPTSMGFRKALRENKLKFDMPLKPTSSNGANIPEELNSSGGSDSLEHGTHWIESQCKTVGKIYVEDTYAQDLQYDHRPESLISVTGTEVTKFVKLLVSVKDLLPAGGPLNNVPPTLIAPNSFTNGTLQRLKYQHSRSDNLTHIELSDGPIMPHVIPSLSRLLAREAGVYGGKILFATSEPTAGLVRVTKPAEQEDRVVQLDLQEVDLADLIPQATDLYEQAELGDYELVSANIAKLMLAFTLV</sequence>
<protein>
    <submittedName>
        <fullName evidence="6">Uncharacterized protein</fullName>
    </submittedName>
</protein>
<feature type="compositionally biased region" description="Low complexity" evidence="5">
    <location>
        <begin position="104"/>
        <end position="115"/>
    </location>
</feature>
<keyword evidence="7" id="KW-1185">Reference proteome</keyword>
<evidence type="ECO:0000256" key="5">
    <source>
        <dbReference type="SAM" id="MobiDB-lite"/>
    </source>
</evidence>
<reference evidence="6 7" key="1">
    <citation type="journal article" date="2016" name="Nat. Commun.">
        <title>Extremotolerant tardigrade genome and improved radiotolerance of human cultured cells by tardigrade-unique protein.</title>
        <authorList>
            <person name="Hashimoto T."/>
            <person name="Horikawa D.D."/>
            <person name="Saito Y."/>
            <person name="Kuwahara H."/>
            <person name="Kozuka-Hata H."/>
            <person name="Shin-I T."/>
            <person name="Minakuchi Y."/>
            <person name="Ohishi K."/>
            <person name="Motoyama A."/>
            <person name="Aizu T."/>
            <person name="Enomoto A."/>
            <person name="Kondo K."/>
            <person name="Tanaka S."/>
            <person name="Hara Y."/>
            <person name="Koshikawa S."/>
            <person name="Sagara H."/>
            <person name="Miura T."/>
            <person name="Yokobori S."/>
            <person name="Miyagawa K."/>
            <person name="Suzuki Y."/>
            <person name="Kubo T."/>
            <person name="Oyama M."/>
            <person name="Kohara Y."/>
            <person name="Fujiyama A."/>
            <person name="Arakawa K."/>
            <person name="Katayama T."/>
            <person name="Toyoda A."/>
            <person name="Kunieda T."/>
        </authorList>
    </citation>
    <scope>NUCLEOTIDE SEQUENCE [LARGE SCALE GENOMIC DNA]</scope>
    <source>
        <strain evidence="6 7">YOKOZUNA-1</strain>
    </source>
</reference>
<evidence type="ECO:0000256" key="4">
    <source>
        <dbReference type="ARBA" id="ARBA00025806"/>
    </source>
</evidence>
<comment type="subcellular location">
    <subcellularLocation>
        <location evidence="1">Nucleus</location>
    </subcellularLocation>
</comment>
<evidence type="ECO:0000256" key="3">
    <source>
        <dbReference type="ARBA" id="ARBA00023242"/>
    </source>
</evidence>
<accession>A0A1D1UT32</accession>
<organism evidence="6 7">
    <name type="scientific">Ramazzottius varieornatus</name>
    <name type="common">Water bear</name>
    <name type="synonym">Tardigrade</name>
    <dbReference type="NCBI Taxonomy" id="947166"/>
    <lineage>
        <taxon>Eukaryota</taxon>
        <taxon>Metazoa</taxon>
        <taxon>Ecdysozoa</taxon>
        <taxon>Tardigrada</taxon>
        <taxon>Eutardigrada</taxon>
        <taxon>Parachela</taxon>
        <taxon>Hypsibioidea</taxon>
        <taxon>Ramazzottiidae</taxon>
        <taxon>Ramazzottius</taxon>
    </lineage>
</organism>
<proteinExistence type="inferred from homology"/>
<keyword evidence="2" id="KW-0217">Developmental protein</keyword>
<dbReference type="GO" id="GO:0005634">
    <property type="term" value="C:nucleus"/>
    <property type="evidence" value="ECO:0007669"/>
    <property type="project" value="UniProtKB-SubCell"/>
</dbReference>
<name>A0A1D1UT32_RAMVA</name>
<dbReference type="STRING" id="947166.A0A1D1UT32"/>
<comment type="caution">
    <text evidence="6">The sequence shown here is derived from an EMBL/GenBank/DDBJ whole genome shotgun (WGS) entry which is preliminary data.</text>
</comment>
<dbReference type="Proteomes" id="UP000186922">
    <property type="component" value="Unassembled WGS sequence"/>
</dbReference>
<dbReference type="OrthoDB" id="534063at2759"/>
<evidence type="ECO:0000313" key="6">
    <source>
        <dbReference type="EMBL" id="GAU92844.1"/>
    </source>
</evidence>
<dbReference type="EMBL" id="BDGG01000002">
    <property type="protein sequence ID" value="GAU92844.1"/>
    <property type="molecule type" value="Genomic_DNA"/>
</dbReference>
<feature type="region of interest" description="Disordered" evidence="5">
    <location>
        <begin position="82"/>
        <end position="124"/>
    </location>
</feature>
<dbReference type="AlphaFoldDB" id="A0A1D1UT32"/>
<dbReference type="PANTHER" id="PTHR12972">
    <property type="entry name" value="DOWNSTREAM NEIGHBOR OF SON"/>
    <property type="match status" value="1"/>
</dbReference>
<evidence type="ECO:0000256" key="1">
    <source>
        <dbReference type="ARBA" id="ARBA00004123"/>
    </source>
</evidence>
<dbReference type="GO" id="GO:0033260">
    <property type="term" value="P:nuclear DNA replication"/>
    <property type="evidence" value="ECO:0007669"/>
    <property type="project" value="TreeGrafter"/>
</dbReference>
<keyword evidence="3" id="KW-0539">Nucleus</keyword>
<gene>
    <name evidence="6" type="primary">RvY_04872-1</name>
    <name evidence="6" type="synonym">RvY_04872.1</name>
    <name evidence="6" type="ORF">RvY_04872</name>
</gene>
<feature type="compositionally biased region" description="Polar residues" evidence="5">
    <location>
        <begin position="44"/>
        <end position="65"/>
    </location>
</feature>
<dbReference type="InterPro" id="IPR024861">
    <property type="entry name" value="Donson"/>
</dbReference>
<evidence type="ECO:0000313" key="7">
    <source>
        <dbReference type="Proteomes" id="UP000186922"/>
    </source>
</evidence>